<accession>A0ABS2P2P7</accession>
<dbReference type="Pfam" id="PF14154">
    <property type="entry name" value="DUF4306"/>
    <property type="match status" value="1"/>
</dbReference>
<proteinExistence type="predicted"/>
<name>A0ABS2P2P7_9BACI</name>
<dbReference type="InterPro" id="IPR025440">
    <property type="entry name" value="DUF4306"/>
</dbReference>
<evidence type="ECO:0000256" key="1">
    <source>
        <dbReference type="SAM" id="Phobius"/>
    </source>
</evidence>
<dbReference type="Proteomes" id="UP000737402">
    <property type="component" value="Unassembled WGS sequence"/>
</dbReference>
<dbReference type="RefSeq" id="WP_204417813.1">
    <property type="nucleotide sequence ID" value="NZ_JAFBED010000006.1"/>
</dbReference>
<comment type="caution">
    <text evidence="2">The sequence shown here is derived from an EMBL/GenBank/DDBJ whole genome shotgun (WGS) entry which is preliminary data.</text>
</comment>
<feature type="transmembrane region" description="Helical" evidence="1">
    <location>
        <begin position="127"/>
        <end position="148"/>
    </location>
</feature>
<keyword evidence="3" id="KW-1185">Reference proteome</keyword>
<protein>
    <recommendedName>
        <fullName evidence="4">DUF4306 domain-containing protein</fullName>
    </recommendedName>
</protein>
<dbReference type="EMBL" id="JAFBED010000006">
    <property type="protein sequence ID" value="MBM7621139.1"/>
    <property type="molecule type" value="Genomic_DNA"/>
</dbReference>
<evidence type="ECO:0000313" key="3">
    <source>
        <dbReference type="Proteomes" id="UP000737402"/>
    </source>
</evidence>
<evidence type="ECO:0000313" key="2">
    <source>
        <dbReference type="EMBL" id="MBM7621139.1"/>
    </source>
</evidence>
<feature type="transmembrane region" description="Helical" evidence="1">
    <location>
        <begin position="72"/>
        <end position="89"/>
    </location>
</feature>
<keyword evidence="1" id="KW-0472">Membrane</keyword>
<gene>
    <name evidence="2" type="ORF">JOC95_003012</name>
</gene>
<keyword evidence="1" id="KW-1133">Transmembrane helix</keyword>
<organism evidence="2 3">
    <name type="scientific">Sutcliffiella tianshenii</name>
    <dbReference type="NCBI Taxonomy" id="1463404"/>
    <lineage>
        <taxon>Bacteria</taxon>
        <taxon>Bacillati</taxon>
        <taxon>Bacillota</taxon>
        <taxon>Bacilli</taxon>
        <taxon>Bacillales</taxon>
        <taxon>Bacillaceae</taxon>
        <taxon>Sutcliffiella</taxon>
    </lineage>
</organism>
<feature type="transmembrane region" description="Helical" evidence="1">
    <location>
        <begin position="101"/>
        <end position="121"/>
    </location>
</feature>
<sequence length="156" mass="17504">MRVRSMVIFCLAVMLFGIATFASWYEGSDLVERPFEWDSTAKITSWWNHGAVERENISQLDYFIYSLKYKPLFPILMLISFVYILFAVGKRWMKGKGILSVYSAGIAVMLFCGAMLVGGSPTEGGKLMMAALIVSGGLLTIYASLNYLQLTRNAER</sequence>
<reference evidence="2 3" key="1">
    <citation type="submission" date="2021-01" db="EMBL/GenBank/DDBJ databases">
        <title>Genomic Encyclopedia of Type Strains, Phase IV (KMG-IV): sequencing the most valuable type-strain genomes for metagenomic binning, comparative biology and taxonomic classification.</title>
        <authorList>
            <person name="Goeker M."/>
        </authorList>
    </citation>
    <scope>NUCLEOTIDE SEQUENCE [LARGE SCALE GENOMIC DNA]</scope>
    <source>
        <strain evidence="2 3">DSM 25879</strain>
    </source>
</reference>
<keyword evidence="1" id="KW-0812">Transmembrane</keyword>
<evidence type="ECO:0008006" key="4">
    <source>
        <dbReference type="Google" id="ProtNLM"/>
    </source>
</evidence>